<feature type="compositionally biased region" description="Basic and acidic residues" evidence="1">
    <location>
        <begin position="591"/>
        <end position="603"/>
    </location>
</feature>
<feature type="region of interest" description="Disordered" evidence="1">
    <location>
        <begin position="281"/>
        <end position="815"/>
    </location>
</feature>
<dbReference type="Proteomes" id="UP000001055">
    <property type="component" value="Unassembled WGS sequence"/>
</dbReference>
<evidence type="ECO:0000313" key="3">
    <source>
        <dbReference type="Proteomes" id="UP000001055"/>
    </source>
</evidence>
<feature type="compositionally biased region" description="Low complexity" evidence="1">
    <location>
        <begin position="746"/>
        <end position="757"/>
    </location>
</feature>
<dbReference type="RefSeq" id="XP_001805805.1">
    <property type="nucleotide sequence ID" value="XM_001805753.1"/>
</dbReference>
<feature type="compositionally biased region" description="Polar residues" evidence="1">
    <location>
        <begin position="553"/>
        <end position="563"/>
    </location>
</feature>
<feature type="compositionally biased region" description="Pro residues" evidence="1">
    <location>
        <begin position="385"/>
        <end position="396"/>
    </location>
</feature>
<evidence type="ECO:0000256" key="1">
    <source>
        <dbReference type="SAM" id="MobiDB-lite"/>
    </source>
</evidence>
<dbReference type="Pfam" id="PF08642">
    <property type="entry name" value="Rxt3"/>
    <property type="match status" value="1"/>
</dbReference>
<reference evidence="3" key="1">
    <citation type="journal article" date="2007" name="Plant Cell">
        <title>Dothideomycete-plant interactions illuminated by genome sequencing and EST analysis of the wheat pathogen Stagonospora nodorum.</title>
        <authorList>
            <person name="Hane J.K."/>
            <person name="Lowe R.G."/>
            <person name="Solomon P.S."/>
            <person name="Tan K.C."/>
            <person name="Schoch C.L."/>
            <person name="Spatafora J.W."/>
            <person name="Crous P.W."/>
            <person name="Kodira C."/>
            <person name="Birren B.W."/>
            <person name="Galagan J.E."/>
            <person name="Torriani S.F."/>
            <person name="McDonald B.A."/>
            <person name="Oliver R.P."/>
        </authorList>
    </citation>
    <scope>NUCLEOTIDE SEQUENCE [LARGE SCALE GENOMIC DNA]</scope>
    <source>
        <strain evidence="3">SN15 / ATCC MYA-4574 / FGSC 10173</strain>
    </source>
</reference>
<feature type="compositionally biased region" description="Polar residues" evidence="1">
    <location>
        <begin position="425"/>
        <end position="441"/>
    </location>
</feature>
<dbReference type="EMBL" id="CH445363">
    <property type="protein sequence ID" value="EAT77037.2"/>
    <property type="molecule type" value="Genomic_DNA"/>
</dbReference>
<dbReference type="KEGG" id="pno:SNOG_15662"/>
<dbReference type="HOGENOM" id="CLU_005227_1_0_1"/>
<dbReference type="eggNOG" id="ENOG502QX51">
    <property type="taxonomic scope" value="Eukaryota"/>
</dbReference>
<sequence>MVEKLGSHLQRGGAVIPASHRRQGTVHLVAFLADVSLRISFAHALHARPHLRCAQIDRYTMDARQAAFQRPPDRPMIHNPNHQPSPQTYTGYAPPTPQPQQPLHVPFSQDPYAAARRDPFLPTTAQHVRRSSQGISGGDNAPQPQAERQGGWTHTGLWGLFRLRQLAGPFAIQAQWGHVSSIGGTVRVAYNLVVVGGGEWLLRAERYLLHDTSNAEAPASHSSPPVALRLDVFGAPCSLWTETVDGAACIWSRAGRPCAALGGLYLAYGFDAARRNSLNGGSPPAPYGAPPHDTPAPPSFARPHMPPPSSPQQHHASQPQRAPYASNFGANRELPGLGSAHRPGSSMSISSLIGGGDAGAPAQTSQSQPSPVTNAQSVAGHSMQPPSPRRGLPPGPRSDFAPFPRQPSPDRSMYGGNASRAPGGQNFSAGSPSRSYSNQGSPELGRQSLPPSNQTYKFLGQRLYGQASNDAVARDHQQAAANVPPRPNSQPTGPVAARDIGRPPYDAMAGRRSAYGPPEERRRTLGESHHARPNTAELLGIASQGPTARDRPTTVQPVSQSAFSPPRDQHTMPGPNDPPRGVWRHSAPVDAPRDAIDSRREDPAASQRPYGPYHSPSHAPSRFDGQSGETMAQQRSMDRMNNRVVEQYHAAPTSDPNSIDRQKTEPLARSLSSRSLYEYPRRMGEEMQHSKSHIGFGLEASRRTGRASPLPQAVQGAQAQPMSIGKDPGIKSEFGRMFSGLGSGLGSSTPSRGSPLPHNGQGPFAQDPESGDMMMRLQRVNSQQGRKSKRVKDEDVFDADSNDGRGTPSGVRGAKRNKYTHAGHHHHHVPHHQAWKFANKIVTITTITNLTTNYFNPTRQLHSTDDKAVFPRMAPANQYTTTITSRVHHIIIIITITMRPEADHKARRPRGSDSTLSLNDIFGALVYTGTTQIPIAAAIHSGWIRGEWDETVDVTMLDPRITAPNDAKDADDILTKPPAAPVTPPTDMDLQIEILILPQLQEYEGTVEYGISSKKGKAHEGLSFMINKVKWVEEAFGSRGQERTAAALKRRLDAGASLLALKSGFDDTHRANGMAQLLV</sequence>
<feature type="compositionally biased region" description="Polar residues" evidence="1">
    <location>
        <begin position="80"/>
        <end position="90"/>
    </location>
</feature>
<feature type="compositionally biased region" description="Low complexity" evidence="1">
    <location>
        <begin position="311"/>
        <end position="323"/>
    </location>
</feature>
<evidence type="ECO:0000313" key="2">
    <source>
        <dbReference type="EMBL" id="EAT77037.2"/>
    </source>
</evidence>
<dbReference type="AlphaFoldDB" id="Q0TY29"/>
<dbReference type="VEuPathDB" id="FungiDB:JI435_156620"/>
<feature type="compositionally biased region" description="Basic and acidic residues" evidence="1">
    <location>
        <begin position="518"/>
        <end position="530"/>
    </location>
</feature>
<proteinExistence type="predicted"/>
<evidence type="ECO:0008006" key="4">
    <source>
        <dbReference type="Google" id="ProtNLM"/>
    </source>
</evidence>
<feature type="region of interest" description="Disordered" evidence="1">
    <location>
        <begin position="70"/>
        <end position="102"/>
    </location>
</feature>
<name>Q0TY29_PHANO</name>
<dbReference type="STRING" id="321614.Q0TY29"/>
<protein>
    <recommendedName>
        <fullName evidence="4">Rxt3-domain-containing protein</fullName>
    </recommendedName>
</protein>
<organism evidence="2 3">
    <name type="scientific">Phaeosphaeria nodorum (strain SN15 / ATCC MYA-4574 / FGSC 10173)</name>
    <name type="common">Glume blotch fungus</name>
    <name type="synonym">Parastagonospora nodorum</name>
    <dbReference type="NCBI Taxonomy" id="321614"/>
    <lineage>
        <taxon>Eukaryota</taxon>
        <taxon>Fungi</taxon>
        <taxon>Dikarya</taxon>
        <taxon>Ascomycota</taxon>
        <taxon>Pezizomycotina</taxon>
        <taxon>Dothideomycetes</taxon>
        <taxon>Pleosporomycetidae</taxon>
        <taxon>Pleosporales</taxon>
        <taxon>Pleosporineae</taxon>
        <taxon>Phaeosphaeriaceae</taxon>
        <taxon>Parastagonospora</taxon>
    </lineage>
</organism>
<gene>
    <name evidence="2" type="ORF">SNOG_15662</name>
</gene>
<feature type="region of interest" description="Disordered" evidence="1">
    <location>
        <begin position="125"/>
        <end position="151"/>
    </location>
</feature>
<feature type="compositionally biased region" description="Pro residues" evidence="1">
    <location>
        <begin position="283"/>
        <end position="310"/>
    </location>
</feature>
<feature type="compositionally biased region" description="Polar residues" evidence="1">
    <location>
        <begin position="362"/>
        <end position="379"/>
    </location>
</feature>
<accession>Q0TY29</accession>
<dbReference type="GeneID" id="5982735"/>
<feature type="compositionally biased region" description="Basic and acidic residues" evidence="1">
    <location>
        <begin position="679"/>
        <end position="689"/>
    </location>
</feature>
<dbReference type="InParanoid" id="Q0TY29"/>
<dbReference type="InterPro" id="IPR013951">
    <property type="entry name" value="Rxt3"/>
</dbReference>
<feature type="compositionally biased region" description="Polar residues" evidence="1">
    <location>
        <begin position="125"/>
        <end position="134"/>
    </location>
</feature>